<evidence type="ECO:0000256" key="1">
    <source>
        <dbReference type="ARBA" id="ARBA00001974"/>
    </source>
</evidence>
<comment type="cofactor">
    <cofactor evidence="1">
        <name>FAD</name>
        <dbReference type="ChEBI" id="CHEBI:57692"/>
    </cofactor>
</comment>
<dbReference type="InterPro" id="IPR006076">
    <property type="entry name" value="FAD-dep_OxRdtase"/>
</dbReference>
<dbReference type="Pfam" id="PF01266">
    <property type="entry name" value="DAO"/>
    <property type="match status" value="1"/>
</dbReference>
<gene>
    <name evidence="6" type="primary">dadA</name>
    <name evidence="6" type="ordered locus">TTX_1315</name>
</gene>
<organism evidence="6 7">
    <name type="scientific">Thermoproteus tenax (strain ATCC 35583 / DSM 2078 / JCM 9277 / NBRC 100435 / Kra 1)</name>
    <dbReference type="NCBI Taxonomy" id="768679"/>
    <lineage>
        <taxon>Archaea</taxon>
        <taxon>Thermoproteota</taxon>
        <taxon>Thermoprotei</taxon>
        <taxon>Thermoproteales</taxon>
        <taxon>Thermoproteaceae</taxon>
        <taxon>Thermoproteus</taxon>
    </lineage>
</organism>
<keyword evidence="7" id="KW-1185">Reference proteome</keyword>
<keyword evidence="3" id="KW-0285">Flavoprotein</keyword>
<dbReference type="Gene3D" id="3.30.9.10">
    <property type="entry name" value="D-Amino Acid Oxidase, subunit A, domain 2"/>
    <property type="match status" value="1"/>
</dbReference>
<dbReference type="EMBL" id="FN869859">
    <property type="protein sequence ID" value="CCC81952.1"/>
    <property type="molecule type" value="Genomic_DNA"/>
</dbReference>
<dbReference type="GO" id="GO:0016491">
    <property type="term" value="F:oxidoreductase activity"/>
    <property type="evidence" value="ECO:0007669"/>
    <property type="project" value="UniProtKB-KW"/>
</dbReference>
<protein>
    <submittedName>
        <fullName evidence="6">D-proline dehydrogenase</fullName>
        <ecNumber evidence="6">1.4.99.1</ecNumber>
    </submittedName>
</protein>
<dbReference type="EC" id="1.4.99.1" evidence="6"/>
<dbReference type="RefSeq" id="WP_014127207.1">
    <property type="nucleotide sequence ID" value="NC_016070.1"/>
</dbReference>
<dbReference type="OrthoDB" id="168391at2157"/>
<evidence type="ECO:0000256" key="3">
    <source>
        <dbReference type="ARBA" id="ARBA00022630"/>
    </source>
</evidence>
<evidence type="ECO:0000256" key="2">
    <source>
        <dbReference type="ARBA" id="ARBA00009410"/>
    </source>
</evidence>
<dbReference type="PANTHER" id="PTHR13847:SF286">
    <property type="entry name" value="D-AMINO ACID DEHYDROGENASE"/>
    <property type="match status" value="1"/>
</dbReference>
<dbReference type="AlphaFoldDB" id="G4RK57"/>
<dbReference type="GeneID" id="11262197"/>
<keyword evidence="4 6" id="KW-0560">Oxidoreductase</keyword>
<accession>G4RK57</accession>
<evidence type="ECO:0000313" key="7">
    <source>
        <dbReference type="Proteomes" id="UP000002654"/>
    </source>
</evidence>
<dbReference type="NCBIfam" id="NF040813">
    <property type="entry name" value="pro_dh_Thprot"/>
    <property type="match status" value="1"/>
</dbReference>
<evidence type="ECO:0000313" key="6">
    <source>
        <dbReference type="EMBL" id="CCC81952.1"/>
    </source>
</evidence>
<dbReference type="KEGG" id="ttn:TTX_1315"/>
<dbReference type="PaxDb" id="768679-TTX_1315"/>
<dbReference type="GO" id="GO:0005737">
    <property type="term" value="C:cytoplasm"/>
    <property type="evidence" value="ECO:0007669"/>
    <property type="project" value="TreeGrafter"/>
</dbReference>
<sequence>MNAVVVGGGITGLFTAYYLAREGVKVTIVEQGKPAQWSKAAAGVLEFNRYKINRINVKGYAGTYLKMLRQGKARIKTWDWKWLIAYVKNYGREPPSEIWEELRRMGEFSRREYRRLAEEKNDFDYSEEPLCELGVDVEREIEEAKRDPLGPRLEEGQCMGQRALLYLDAAKIATELLADRMTRELADAKFVEARAVEVAGREVRLEGGGKVEGDVVVVAAGWWARKLGLPVAPLKGYGFRTNAKASATVANWALGIFVVPLSRWTKITGRFDLDGTEDHKPAEKVLNAARGWLGSFDVIDMAVGYRPCTPDGFPIVDVLGGVVVATGACRLGWTFAPALGKKAADLALGREKPGALSAARLR</sequence>
<dbReference type="Proteomes" id="UP000002654">
    <property type="component" value="Chromosome"/>
</dbReference>
<dbReference type="PATRIC" id="fig|768679.9.peg.1333"/>
<reference evidence="6 7" key="1">
    <citation type="journal article" date="2011" name="PLoS ONE">
        <title>The complete genome sequence of Thermoproteus tenax: a physiologically versatile member of the Crenarchaeota.</title>
        <authorList>
            <person name="Siebers B."/>
            <person name="Zaparty M."/>
            <person name="Raddatz G."/>
            <person name="Tjaden B."/>
            <person name="Albers S.V."/>
            <person name="Bell S.D."/>
            <person name="Blombach F."/>
            <person name="Kletzin A."/>
            <person name="Kyrpides N."/>
            <person name="Lanz C."/>
            <person name="Plagens A."/>
            <person name="Rampp M."/>
            <person name="Rosinus A."/>
            <person name="von Jan M."/>
            <person name="Makarova K.S."/>
            <person name="Klenk H.P."/>
            <person name="Schuster S.C."/>
            <person name="Hensel R."/>
        </authorList>
    </citation>
    <scope>NUCLEOTIDE SEQUENCE [LARGE SCALE GENOMIC DNA]</scope>
    <source>
        <strain evidence="7">ATCC 35583 / DSM 2078 / JCM 9277 / NBRC 100435 / Kra 1</strain>
    </source>
</reference>
<dbReference type="STRING" id="768679.TTX_1315"/>
<comment type="similarity">
    <text evidence="2">Belongs to the DadA oxidoreductase family.</text>
</comment>
<dbReference type="eggNOG" id="arCOG00758">
    <property type="taxonomic scope" value="Archaea"/>
</dbReference>
<dbReference type="Gene3D" id="3.50.50.60">
    <property type="entry name" value="FAD/NAD(P)-binding domain"/>
    <property type="match status" value="1"/>
</dbReference>
<name>G4RK57_THETK</name>
<dbReference type="HOGENOM" id="CLU_753592_0_0_2"/>
<dbReference type="PANTHER" id="PTHR13847">
    <property type="entry name" value="SARCOSINE DEHYDROGENASE-RELATED"/>
    <property type="match status" value="1"/>
</dbReference>
<dbReference type="InterPro" id="IPR053679">
    <property type="entry name" value="DadA_oxidoreductase"/>
</dbReference>
<proteinExistence type="inferred from homology"/>
<evidence type="ECO:0000256" key="4">
    <source>
        <dbReference type="ARBA" id="ARBA00023002"/>
    </source>
</evidence>
<feature type="domain" description="FAD dependent oxidoreductase" evidence="5">
    <location>
        <begin position="3"/>
        <end position="346"/>
    </location>
</feature>
<dbReference type="InterPro" id="IPR036188">
    <property type="entry name" value="FAD/NAD-bd_sf"/>
</dbReference>
<evidence type="ECO:0000259" key="5">
    <source>
        <dbReference type="Pfam" id="PF01266"/>
    </source>
</evidence>
<dbReference type="SUPFAM" id="SSF51971">
    <property type="entry name" value="Nucleotide-binding domain"/>
    <property type="match status" value="1"/>
</dbReference>